<evidence type="ECO:0000313" key="3">
    <source>
        <dbReference type="Proteomes" id="UP000215914"/>
    </source>
</evidence>
<proteinExistence type="predicted"/>
<accession>A0A9K3EAX4</accession>
<keyword evidence="1" id="KW-0812">Transmembrane</keyword>
<evidence type="ECO:0000313" key="2">
    <source>
        <dbReference type="EMBL" id="KAF5769817.1"/>
    </source>
</evidence>
<dbReference type="EMBL" id="MNCJ02000329">
    <property type="protein sequence ID" value="KAF5769817.1"/>
    <property type="molecule type" value="Genomic_DNA"/>
</dbReference>
<protein>
    <submittedName>
        <fullName evidence="2">Uncharacterized protein</fullName>
    </submittedName>
</protein>
<keyword evidence="1" id="KW-1133">Transmembrane helix</keyword>
<reference evidence="2" key="2">
    <citation type="submission" date="2020-06" db="EMBL/GenBank/DDBJ databases">
        <title>Helianthus annuus Genome sequencing and assembly Release 2.</title>
        <authorList>
            <person name="Gouzy J."/>
            <person name="Langlade N."/>
            <person name="Munos S."/>
        </authorList>
    </citation>
    <scope>NUCLEOTIDE SEQUENCE</scope>
    <source>
        <tissue evidence="2">Leaves</tissue>
    </source>
</reference>
<evidence type="ECO:0000256" key="1">
    <source>
        <dbReference type="SAM" id="Phobius"/>
    </source>
</evidence>
<gene>
    <name evidence="2" type="ORF">HanXRQr2_Chr14g0652601</name>
</gene>
<dbReference type="Gramene" id="mRNA:HanXRQr2_Chr14g0652601">
    <property type="protein sequence ID" value="CDS:HanXRQr2_Chr14g0652601.1"/>
    <property type="gene ID" value="HanXRQr2_Chr14g0652601"/>
</dbReference>
<keyword evidence="1" id="KW-0472">Membrane</keyword>
<keyword evidence="3" id="KW-1185">Reference proteome</keyword>
<reference evidence="2" key="1">
    <citation type="journal article" date="2017" name="Nature">
        <title>The sunflower genome provides insights into oil metabolism, flowering and Asterid evolution.</title>
        <authorList>
            <person name="Badouin H."/>
            <person name="Gouzy J."/>
            <person name="Grassa C.J."/>
            <person name="Murat F."/>
            <person name="Staton S.E."/>
            <person name="Cottret L."/>
            <person name="Lelandais-Briere C."/>
            <person name="Owens G.L."/>
            <person name="Carrere S."/>
            <person name="Mayjonade B."/>
            <person name="Legrand L."/>
            <person name="Gill N."/>
            <person name="Kane N.C."/>
            <person name="Bowers J.E."/>
            <person name="Hubner S."/>
            <person name="Bellec A."/>
            <person name="Berard A."/>
            <person name="Berges H."/>
            <person name="Blanchet N."/>
            <person name="Boniface M.C."/>
            <person name="Brunel D."/>
            <person name="Catrice O."/>
            <person name="Chaidir N."/>
            <person name="Claudel C."/>
            <person name="Donnadieu C."/>
            <person name="Faraut T."/>
            <person name="Fievet G."/>
            <person name="Helmstetter N."/>
            <person name="King M."/>
            <person name="Knapp S.J."/>
            <person name="Lai Z."/>
            <person name="Le Paslier M.C."/>
            <person name="Lippi Y."/>
            <person name="Lorenzon L."/>
            <person name="Mandel J.R."/>
            <person name="Marage G."/>
            <person name="Marchand G."/>
            <person name="Marquand E."/>
            <person name="Bret-Mestries E."/>
            <person name="Morien E."/>
            <person name="Nambeesan S."/>
            <person name="Nguyen T."/>
            <person name="Pegot-Espagnet P."/>
            <person name="Pouilly N."/>
            <person name="Raftis F."/>
            <person name="Sallet E."/>
            <person name="Schiex T."/>
            <person name="Thomas J."/>
            <person name="Vandecasteele C."/>
            <person name="Vares D."/>
            <person name="Vear F."/>
            <person name="Vautrin S."/>
            <person name="Crespi M."/>
            <person name="Mangin B."/>
            <person name="Burke J.M."/>
            <person name="Salse J."/>
            <person name="Munos S."/>
            <person name="Vincourt P."/>
            <person name="Rieseberg L.H."/>
            <person name="Langlade N.B."/>
        </authorList>
    </citation>
    <scope>NUCLEOTIDE SEQUENCE</scope>
    <source>
        <tissue evidence="2">Leaves</tissue>
    </source>
</reference>
<sequence length="59" mass="6651">MKKHVLALCAKNVFARSPSRPFCLLYLLSFVMADFHVLVCGSNFLLVFRGGNFDPSKMI</sequence>
<name>A0A9K3EAX4_HELAN</name>
<dbReference type="AlphaFoldDB" id="A0A9K3EAX4"/>
<organism evidence="2 3">
    <name type="scientific">Helianthus annuus</name>
    <name type="common">Common sunflower</name>
    <dbReference type="NCBI Taxonomy" id="4232"/>
    <lineage>
        <taxon>Eukaryota</taxon>
        <taxon>Viridiplantae</taxon>
        <taxon>Streptophyta</taxon>
        <taxon>Embryophyta</taxon>
        <taxon>Tracheophyta</taxon>
        <taxon>Spermatophyta</taxon>
        <taxon>Magnoliopsida</taxon>
        <taxon>eudicotyledons</taxon>
        <taxon>Gunneridae</taxon>
        <taxon>Pentapetalae</taxon>
        <taxon>asterids</taxon>
        <taxon>campanulids</taxon>
        <taxon>Asterales</taxon>
        <taxon>Asteraceae</taxon>
        <taxon>Asteroideae</taxon>
        <taxon>Heliantheae alliance</taxon>
        <taxon>Heliantheae</taxon>
        <taxon>Helianthus</taxon>
    </lineage>
</organism>
<dbReference type="Proteomes" id="UP000215914">
    <property type="component" value="Unassembled WGS sequence"/>
</dbReference>
<feature type="transmembrane region" description="Helical" evidence="1">
    <location>
        <begin position="25"/>
        <end position="48"/>
    </location>
</feature>
<comment type="caution">
    <text evidence="2">The sequence shown here is derived from an EMBL/GenBank/DDBJ whole genome shotgun (WGS) entry which is preliminary data.</text>
</comment>